<dbReference type="InterPro" id="IPR010918">
    <property type="entry name" value="PurM-like_C_dom"/>
</dbReference>
<keyword evidence="4 9" id="KW-0547">Nucleotide-binding</keyword>
<organism evidence="12 13">
    <name type="scientific">Gaiella occulta</name>
    <dbReference type="NCBI Taxonomy" id="1002870"/>
    <lineage>
        <taxon>Bacteria</taxon>
        <taxon>Bacillati</taxon>
        <taxon>Actinomycetota</taxon>
        <taxon>Thermoleophilia</taxon>
        <taxon>Gaiellales</taxon>
        <taxon>Gaiellaceae</taxon>
        <taxon>Gaiella</taxon>
    </lineage>
</organism>
<feature type="domain" description="PurM-like C-terminal" evidence="11">
    <location>
        <begin position="166"/>
        <end position="340"/>
    </location>
</feature>
<dbReference type="FunFam" id="3.30.1330.10:FF:000003">
    <property type="entry name" value="Selenide, water dikinase"/>
    <property type="match status" value="1"/>
</dbReference>
<protein>
    <recommendedName>
        <fullName evidence="9">Selenide, water dikinase</fullName>
        <ecNumber evidence="9">2.7.9.3</ecNumber>
    </recommendedName>
    <alternativeName>
        <fullName evidence="9">Selenium donor protein</fullName>
    </alternativeName>
    <alternativeName>
        <fullName evidence="9">Selenophosphate synthase</fullName>
    </alternativeName>
</protein>
<evidence type="ECO:0000256" key="3">
    <source>
        <dbReference type="ARBA" id="ARBA00022723"/>
    </source>
</evidence>
<dbReference type="EMBL" id="QQZY01000001">
    <property type="protein sequence ID" value="RDI75766.1"/>
    <property type="molecule type" value="Genomic_DNA"/>
</dbReference>
<feature type="binding site" evidence="9">
    <location>
        <begin position="136"/>
        <end position="138"/>
    </location>
    <ligand>
        <name>ATP</name>
        <dbReference type="ChEBI" id="CHEBI:30616"/>
        <note>ligand shared between dimeric partners</note>
    </ligand>
</feature>
<feature type="binding site" description="in other chain" evidence="9">
    <location>
        <position position="66"/>
    </location>
    <ligand>
        <name>ATP</name>
        <dbReference type="ChEBI" id="CHEBI:30616"/>
        <note>ligand shared between dimeric partners</note>
    </ligand>
</feature>
<dbReference type="NCBIfam" id="NF002098">
    <property type="entry name" value="PRK00943.1"/>
    <property type="match status" value="1"/>
</dbReference>
<sequence length="341" mass="34799">MTEIPTLTSLAKAGGCAAKYSATRLETLLAGLVPVVAEDLLVGLDPADDAAVYRLDAERALVFTVDFFPPLVDDPRAFGAIAATNALNDVFAMGGAPLLALSIAAFPEELPTEMLGEILAGADEAVRAAGAILAGGHTIRDVEPKYGLAVVGTVHPGGIWPKSGARAGDVLYLTKPLGTGLVLQAQREGRAPRGALAAAVAQMRTLNREAADVLRPFQPHAVTDVTGFGLLGHAHEMASRSGVRALLDAGALPALPGALELAQAGVRTGGDRRNREYAGPHVDSAASAVAEALAFDPQTAGGLLVALPSQKAAVAEAAFAVAGLPFHRIGRVEPGSGVSLR</sequence>
<keyword evidence="8 9" id="KW-0711">Selenium</keyword>
<keyword evidence="7 9" id="KW-0460">Magnesium</keyword>
<dbReference type="InterPro" id="IPR036921">
    <property type="entry name" value="PurM-like_N_sf"/>
</dbReference>
<dbReference type="GO" id="GO:0004756">
    <property type="term" value="F:selenide, water dikinase activity"/>
    <property type="evidence" value="ECO:0007669"/>
    <property type="project" value="UniProtKB-UniRule"/>
</dbReference>
<dbReference type="RefSeq" id="WP_181813267.1">
    <property type="nucleotide sequence ID" value="NZ_QQZY01000001.1"/>
</dbReference>
<proteinExistence type="inferred from homology"/>
<reference evidence="12 13" key="1">
    <citation type="submission" date="2018-07" db="EMBL/GenBank/DDBJ databases">
        <title>High-quality-draft genome sequence of Gaiella occulta.</title>
        <authorList>
            <person name="Severino R."/>
            <person name="Froufe H.J.C."/>
            <person name="Rainey F.A."/>
            <person name="Barroso C."/>
            <person name="Albuquerque L."/>
            <person name="Lobo-Da-Cunha A."/>
            <person name="Da Costa M.S."/>
            <person name="Egas C."/>
        </authorList>
    </citation>
    <scope>NUCLEOTIDE SEQUENCE [LARGE SCALE GENOMIC DNA]</scope>
    <source>
        <strain evidence="12 13">F2-233</strain>
    </source>
</reference>
<evidence type="ECO:0000256" key="8">
    <source>
        <dbReference type="ARBA" id="ARBA00023266"/>
    </source>
</evidence>
<keyword evidence="6 9" id="KW-0067">ATP-binding</keyword>
<feature type="site" description="Important for catalytic activity" evidence="9">
    <location>
        <position position="19"/>
    </location>
</feature>
<evidence type="ECO:0000313" key="12">
    <source>
        <dbReference type="EMBL" id="RDI75766.1"/>
    </source>
</evidence>
<comment type="similarity">
    <text evidence="1 9">Belongs to the selenophosphate synthase 1 family. Class I subfamily.</text>
</comment>
<dbReference type="AlphaFoldDB" id="A0A7M2Z035"/>
<dbReference type="PANTHER" id="PTHR10256">
    <property type="entry name" value="SELENIDE, WATER DIKINASE"/>
    <property type="match status" value="1"/>
</dbReference>
<dbReference type="GO" id="GO:0000287">
    <property type="term" value="F:magnesium ion binding"/>
    <property type="evidence" value="ECO:0007669"/>
    <property type="project" value="UniProtKB-UniRule"/>
</dbReference>
<evidence type="ECO:0000256" key="5">
    <source>
        <dbReference type="ARBA" id="ARBA00022777"/>
    </source>
</evidence>
<feature type="binding site" description="in other chain" evidence="9">
    <location>
        <position position="19"/>
    </location>
    <ligand>
        <name>ATP</name>
        <dbReference type="ChEBI" id="CHEBI:30616"/>
        <note>ligand shared between dimeric partners</note>
    </ligand>
</feature>
<dbReference type="InterPro" id="IPR023061">
    <property type="entry name" value="SelD_I"/>
</dbReference>
<keyword evidence="3 9" id="KW-0479">Metal-binding</keyword>
<dbReference type="Pfam" id="PF00586">
    <property type="entry name" value="AIRS"/>
    <property type="match status" value="1"/>
</dbReference>
<dbReference type="InterPro" id="IPR016188">
    <property type="entry name" value="PurM-like_N"/>
</dbReference>
<dbReference type="SUPFAM" id="SSF56042">
    <property type="entry name" value="PurM C-terminal domain-like"/>
    <property type="match status" value="1"/>
</dbReference>
<comment type="function">
    <text evidence="9">Synthesizes selenophosphate from selenide and ATP.</text>
</comment>
<dbReference type="InterPro" id="IPR004536">
    <property type="entry name" value="SPS/SelD"/>
</dbReference>
<evidence type="ECO:0000256" key="4">
    <source>
        <dbReference type="ARBA" id="ARBA00022741"/>
    </source>
</evidence>
<dbReference type="Proteomes" id="UP000254134">
    <property type="component" value="Unassembled WGS sequence"/>
</dbReference>
<dbReference type="Gene3D" id="3.90.650.10">
    <property type="entry name" value="PurM-like C-terminal domain"/>
    <property type="match status" value="1"/>
</dbReference>
<dbReference type="CDD" id="cd02195">
    <property type="entry name" value="SelD"/>
    <property type="match status" value="1"/>
</dbReference>
<dbReference type="HAMAP" id="MF_00625">
    <property type="entry name" value="SelD"/>
    <property type="match status" value="1"/>
</dbReference>
<feature type="binding site" evidence="9">
    <location>
        <position position="224"/>
    </location>
    <ligand>
        <name>Mg(2+)</name>
        <dbReference type="ChEBI" id="CHEBI:18420"/>
    </ligand>
</feature>
<dbReference type="NCBIfam" id="TIGR00476">
    <property type="entry name" value="selD"/>
    <property type="match status" value="1"/>
</dbReference>
<dbReference type="GO" id="GO:0016260">
    <property type="term" value="P:selenocysteine biosynthetic process"/>
    <property type="evidence" value="ECO:0007669"/>
    <property type="project" value="InterPro"/>
</dbReference>
<evidence type="ECO:0000256" key="1">
    <source>
        <dbReference type="ARBA" id="ARBA00008026"/>
    </source>
</evidence>
<dbReference type="GO" id="GO:0005737">
    <property type="term" value="C:cytoplasm"/>
    <property type="evidence" value="ECO:0007669"/>
    <property type="project" value="TreeGrafter"/>
</dbReference>
<gene>
    <name evidence="9" type="primary">selD</name>
    <name evidence="12" type="ORF">Gocc_0185</name>
</gene>
<reference evidence="13" key="2">
    <citation type="journal article" date="2019" name="MicrobiologyOpen">
        <title>High-quality draft genome sequence of Gaiella occulta isolated from a 150 meter deep mineral water borehole and comparison with the genome sequences of other deep-branching lineages of the phylum Actinobacteria.</title>
        <authorList>
            <person name="Severino R."/>
            <person name="Froufe H.J.C."/>
            <person name="Barroso C."/>
            <person name="Albuquerque L."/>
            <person name="Lobo-da-Cunha A."/>
            <person name="da Costa M.S."/>
            <person name="Egas C."/>
        </authorList>
    </citation>
    <scope>NUCLEOTIDE SEQUENCE [LARGE SCALE GENOMIC DNA]</scope>
    <source>
        <strain evidence="13">F2-233</strain>
    </source>
</reference>
<evidence type="ECO:0000256" key="9">
    <source>
        <dbReference type="HAMAP-Rule" id="MF_00625"/>
    </source>
</evidence>
<dbReference type="Pfam" id="PF02769">
    <property type="entry name" value="AIRS_C"/>
    <property type="match status" value="1"/>
</dbReference>
<dbReference type="GO" id="GO:0005524">
    <property type="term" value="F:ATP binding"/>
    <property type="evidence" value="ECO:0007669"/>
    <property type="project" value="UniProtKB-UniRule"/>
</dbReference>
<feature type="binding site" evidence="9">
    <location>
        <position position="89"/>
    </location>
    <ligand>
        <name>Mg(2+)</name>
        <dbReference type="ChEBI" id="CHEBI:18420"/>
    </ligand>
</feature>
<comment type="subunit">
    <text evidence="9">Homodimer.</text>
</comment>
<dbReference type="EC" id="2.7.9.3" evidence="9"/>
<evidence type="ECO:0000256" key="6">
    <source>
        <dbReference type="ARBA" id="ARBA00022840"/>
    </source>
</evidence>
<dbReference type="InterPro" id="IPR036676">
    <property type="entry name" value="PurM-like_C_sf"/>
</dbReference>
<evidence type="ECO:0000256" key="2">
    <source>
        <dbReference type="ARBA" id="ARBA00022679"/>
    </source>
</evidence>
<name>A0A7M2Z035_9ACTN</name>
<feature type="binding site" description="in other chain" evidence="9">
    <location>
        <begin position="46"/>
        <end position="48"/>
    </location>
    <ligand>
        <name>ATP</name>
        <dbReference type="ChEBI" id="CHEBI:30616"/>
        <note>ligand shared between dimeric partners</note>
    </ligand>
</feature>
<evidence type="ECO:0000256" key="7">
    <source>
        <dbReference type="ARBA" id="ARBA00022842"/>
    </source>
</evidence>
<keyword evidence="2 9" id="KW-0808">Transferase</keyword>
<keyword evidence="5 9" id="KW-0418">Kinase</keyword>
<dbReference type="PANTHER" id="PTHR10256:SF0">
    <property type="entry name" value="INACTIVE SELENIDE, WATER DIKINASE-LIKE PROTEIN-RELATED"/>
    <property type="match status" value="1"/>
</dbReference>
<evidence type="ECO:0000313" key="13">
    <source>
        <dbReference type="Proteomes" id="UP000254134"/>
    </source>
</evidence>
<dbReference type="PIRSF" id="PIRSF036407">
    <property type="entry name" value="Selenphspht_syn"/>
    <property type="match status" value="1"/>
</dbReference>
<comment type="catalytic activity">
    <reaction evidence="9">
        <text>hydrogenselenide + ATP + H2O = selenophosphate + AMP + phosphate + 2 H(+)</text>
        <dbReference type="Rhea" id="RHEA:18737"/>
        <dbReference type="ChEBI" id="CHEBI:15377"/>
        <dbReference type="ChEBI" id="CHEBI:15378"/>
        <dbReference type="ChEBI" id="CHEBI:16144"/>
        <dbReference type="ChEBI" id="CHEBI:29317"/>
        <dbReference type="ChEBI" id="CHEBI:30616"/>
        <dbReference type="ChEBI" id="CHEBI:43474"/>
        <dbReference type="ChEBI" id="CHEBI:456215"/>
        <dbReference type="EC" id="2.7.9.3"/>
    </reaction>
</comment>
<evidence type="ECO:0000259" key="10">
    <source>
        <dbReference type="Pfam" id="PF00586"/>
    </source>
</evidence>
<comment type="caution">
    <text evidence="12">The sequence shown here is derived from an EMBL/GenBank/DDBJ whole genome shotgun (WGS) entry which is preliminary data.</text>
</comment>
<feature type="binding site" evidence="9">
    <location>
        <position position="49"/>
    </location>
    <ligand>
        <name>Mg(2+)</name>
        <dbReference type="ChEBI" id="CHEBI:18420"/>
    </ligand>
</feature>
<dbReference type="SUPFAM" id="SSF55326">
    <property type="entry name" value="PurM N-terminal domain-like"/>
    <property type="match status" value="1"/>
</dbReference>
<keyword evidence="13" id="KW-1185">Reference proteome</keyword>
<evidence type="ECO:0000259" key="11">
    <source>
        <dbReference type="Pfam" id="PF02769"/>
    </source>
</evidence>
<dbReference type="Gene3D" id="3.30.1330.10">
    <property type="entry name" value="PurM-like, N-terminal domain"/>
    <property type="match status" value="1"/>
</dbReference>
<feature type="domain" description="PurM-like N-terminal" evidence="10">
    <location>
        <begin position="48"/>
        <end position="154"/>
    </location>
</feature>
<accession>A0A7M2Z035</accession>
<feature type="binding site" description="in other chain" evidence="9">
    <location>
        <position position="89"/>
    </location>
    <ligand>
        <name>ATP</name>
        <dbReference type="ChEBI" id="CHEBI:30616"/>
        <note>ligand shared between dimeric partners</note>
    </ligand>
</feature>
<comment type="cofactor">
    <cofactor evidence="9">
        <name>Mg(2+)</name>
        <dbReference type="ChEBI" id="CHEBI:18420"/>
    </cofactor>
    <text evidence="9">Binds 1 Mg(2+) ion per monomer.</text>
</comment>
<feature type="active site" evidence="9">
    <location>
        <position position="16"/>
    </location>
</feature>